<dbReference type="EMBL" id="CP018799">
    <property type="protein sequence ID" value="ATX80446.1"/>
    <property type="molecule type" value="Genomic_DNA"/>
</dbReference>
<sequence>MNKTRMCSKRTTRHHRSLRDYSLWAGIGTILQKSSMMFSGRLPQFHRACNPPPLWIKPDQKYVAANYHASFGKGKRSCSMKRLTLTHTNTRYLQSGFVLSRVFPLPIQGHGGAPSGLTVRGANFLYPPLPPKALFLTLPTRIHTMPPAASLATRSLS</sequence>
<protein>
    <submittedName>
        <fullName evidence="1">Uncharacterized protein</fullName>
    </submittedName>
</protein>
<dbReference type="Proteomes" id="UP000231701">
    <property type="component" value="Chromosome"/>
</dbReference>
<reference evidence="1 2" key="1">
    <citation type="submission" date="2016-12" db="EMBL/GenBank/DDBJ databases">
        <title>Isolation and genomic insights into novel planktonic Zetaproteobacteria from stratified waters of the Chesapeake Bay.</title>
        <authorList>
            <person name="McAllister S.M."/>
            <person name="Kato S."/>
            <person name="Chan C.S."/>
            <person name="Chiu B.K."/>
            <person name="Field E.K."/>
        </authorList>
    </citation>
    <scope>NUCLEOTIDE SEQUENCE [LARGE SCALE GENOMIC DNA]</scope>
    <source>
        <strain evidence="1 2">CP-5</strain>
    </source>
</reference>
<dbReference type="KEGG" id="maes:Ga0123461_2040"/>
<proteinExistence type="predicted"/>
<keyword evidence="2" id="KW-1185">Reference proteome</keyword>
<accession>A0A2K8L836</accession>
<organism evidence="1 2">
    <name type="scientific">Mariprofundus aestuarium</name>
    <dbReference type="NCBI Taxonomy" id="1921086"/>
    <lineage>
        <taxon>Bacteria</taxon>
        <taxon>Pseudomonadati</taxon>
        <taxon>Pseudomonadota</taxon>
        <taxon>Candidatius Mariprofundia</taxon>
        <taxon>Mariprofundales</taxon>
        <taxon>Mariprofundaceae</taxon>
        <taxon>Mariprofundus</taxon>
    </lineage>
</organism>
<evidence type="ECO:0000313" key="2">
    <source>
        <dbReference type="Proteomes" id="UP000231701"/>
    </source>
</evidence>
<dbReference type="AlphaFoldDB" id="A0A2K8L836"/>
<name>A0A2K8L836_MARES</name>
<gene>
    <name evidence="1" type="ORF">Ga0123461_2040</name>
</gene>
<evidence type="ECO:0000313" key="1">
    <source>
        <dbReference type="EMBL" id="ATX80446.1"/>
    </source>
</evidence>